<evidence type="ECO:0000313" key="2">
    <source>
        <dbReference type="EMBL" id="MBB6073636.1"/>
    </source>
</evidence>
<dbReference type="Proteomes" id="UP000582837">
    <property type="component" value="Unassembled WGS sequence"/>
</dbReference>
<proteinExistence type="predicted"/>
<evidence type="ECO:0000313" key="3">
    <source>
        <dbReference type="Proteomes" id="UP000582837"/>
    </source>
</evidence>
<sequence>MNHLIDPFAPADSGAPKFDNGYMTSGGFQAPESYNGYMTSGGRQQPEAEDGLGVAL</sequence>
<dbReference type="RefSeq" id="WP_170035226.1">
    <property type="nucleotide sequence ID" value="NZ_JABDTL010000001.1"/>
</dbReference>
<name>A0A841H711_9BACT</name>
<protein>
    <submittedName>
        <fullName evidence="2">Uncharacterized protein</fullName>
    </submittedName>
</protein>
<evidence type="ECO:0000256" key="1">
    <source>
        <dbReference type="SAM" id="MobiDB-lite"/>
    </source>
</evidence>
<gene>
    <name evidence="2" type="ORF">HNQ61_005307</name>
</gene>
<organism evidence="2 3">
    <name type="scientific">Longimicrobium terrae</name>
    <dbReference type="NCBI Taxonomy" id="1639882"/>
    <lineage>
        <taxon>Bacteria</taxon>
        <taxon>Pseudomonadati</taxon>
        <taxon>Gemmatimonadota</taxon>
        <taxon>Longimicrobiia</taxon>
        <taxon>Longimicrobiales</taxon>
        <taxon>Longimicrobiaceae</taxon>
        <taxon>Longimicrobium</taxon>
    </lineage>
</organism>
<reference evidence="2 3" key="1">
    <citation type="submission" date="2020-08" db="EMBL/GenBank/DDBJ databases">
        <title>Genomic Encyclopedia of Type Strains, Phase IV (KMG-IV): sequencing the most valuable type-strain genomes for metagenomic binning, comparative biology and taxonomic classification.</title>
        <authorList>
            <person name="Goeker M."/>
        </authorList>
    </citation>
    <scope>NUCLEOTIDE SEQUENCE [LARGE SCALE GENOMIC DNA]</scope>
    <source>
        <strain evidence="2 3">DSM 29007</strain>
    </source>
</reference>
<feature type="region of interest" description="Disordered" evidence="1">
    <location>
        <begin position="1"/>
        <end position="56"/>
    </location>
</feature>
<comment type="caution">
    <text evidence="2">The sequence shown here is derived from an EMBL/GenBank/DDBJ whole genome shotgun (WGS) entry which is preliminary data.</text>
</comment>
<accession>A0A841H711</accession>
<dbReference type="EMBL" id="JACHIA010000027">
    <property type="protein sequence ID" value="MBB6073636.1"/>
    <property type="molecule type" value="Genomic_DNA"/>
</dbReference>
<dbReference type="AlphaFoldDB" id="A0A841H711"/>
<keyword evidence="3" id="KW-1185">Reference proteome</keyword>